<dbReference type="RefSeq" id="WP_366232210.1">
    <property type="nucleotide sequence ID" value="NZ_JBFBMH010000002.1"/>
</dbReference>
<name>A0ABV3LD55_9MICO</name>
<protein>
    <submittedName>
        <fullName evidence="1">Uncharacterized protein</fullName>
    </submittedName>
</protein>
<gene>
    <name evidence="1" type="ORF">AB0301_02035</name>
</gene>
<dbReference type="Proteomes" id="UP001553715">
    <property type="component" value="Unassembled WGS sequence"/>
</dbReference>
<organism evidence="1 2">
    <name type="scientific">Microbacterium profundi</name>
    <dbReference type="NCBI Taxonomy" id="450380"/>
    <lineage>
        <taxon>Bacteria</taxon>
        <taxon>Bacillati</taxon>
        <taxon>Actinomycetota</taxon>
        <taxon>Actinomycetes</taxon>
        <taxon>Micrococcales</taxon>
        <taxon>Microbacteriaceae</taxon>
        <taxon>Microbacterium</taxon>
    </lineage>
</organism>
<evidence type="ECO:0000313" key="2">
    <source>
        <dbReference type="Proteomes" id="UP001553715"/>
    </source>
</evidence>
<evidence type="ECO:0000313" key="1">
    <source>
        <dbReference type="EMBL" id="MEW1973853.1"/>
    </source>
</evidence>
<sequence>MKKMLATVIEACLRRGKLNPDTVVETWMRLAQRADAAVPALG</sequence>
<keyword evidence="2" id="KW-1185">Reference proteome</keyword>
<reference evidence="1 2" key="1">
    <citation type="submission" date="2024-06" db="EMBL/GenBank/DDBJ databases">
        <title>The Natural Products Discovery Center: Release of the First 8490 Sequenced Strains for Exploring Actinobacteria Biosynthetic Diversity.</title>
        <authorList>
            <person name="Kalkreuter E."/>
            <person name="Kautsar S.A."/>
            <person name="Yang D."/>
            <person name="Bader C.D."/>
            <person name="Teijaro C.N."/>
            <person name="Fluegel L."/>
            <person name="Davis C.M."/>
            <person name="Simpson J.R."/>
            <person name="Lauterbach L."/>
            <person name="Steele A.D."/>
            <person name="Gui C."/>
            <person name="Meng S."/>
            <person name="Li G."/>
            <person name="Viehrig K."/>
            <person name="Ye F."/>
            <person name="Su P."/>
            <person name="Kiefer A.F."/>
            <person name="Nichols A."/>
            <person name="Cepeda A.J."/>
            <person name="Yan W."/>
            <person name="Fan B."/>
            <person name="Jiang Y."/>
            <person name="Adhikari A."/>
            <person name="Zheng C.-J."/>
            <person name="Schuster L."/>
            <person name="Cowan T.M."/>
            <person name="Smanski M.J."/>
            <person name="Chevrette M.G."/>
            <person name="De Carvalho L.P.S."/>
            <person name="Shen B."/>
        </authorList>
    </citation>
    <scope>NUCLEOTIDE SEQUENCE [LARGE SCALE GENOMIC DNA]</scope>
    <source>
        <strain evidence="1 2">NPDC077434</strain>
    </source>
</reference>
<accession>A0ABV3LD55</accession>
<proteinExistence type="predicted"/>
<comment type="caution">
    <text evidence="1">The sequence shown here is derived from an EMBL/GenBank/DDBJ whole genome shotgun (WGS) entry which is preliminary data.</text>
</comment>
<dbReference type="EMBL" id="JBFBMH010000002">
    <property type="protein sequence ID" value="MEW1973853.1"/>
    <property type="molecule type" value="Genomic_DNA"/>
</dbReference>